<keyword evidence="4" id="KW-1185">Reference proteome</keyword>
<feature type="compositionally biased region" description="Low complexity" evidence="1">
    <location>
        <begin position="431"/>
        <end position="469"/>
    </location>
</feature>
<protein>
    <submittedName>
        <fullName evidence="3">Uncharacterized protein</fullName>
    </submittedName>
</protein>
<sequence length="884" mass="94941">MAESCSPRRGQAEPTRVQVLHVWLACLVTWPVAGDKAVAAAASIDSRAEAWGRMIAVGAADGFAPPEQQVKNAECLMTGPGGAAVLYNASGHFVTMLQDAFQPQVAGRAESLGSRQVASLAGSLQALIELEGHIASACFSHELLLDLRKASDALLLLQAQNGRLMLQRTDVHDDLVTASRDFTHEEYASFGRDLGGLWRRALGDAVSSTKQKKEEAVPAMPGPKRPTSSDLLEVTSALLRSFFGHRSDGRAIFLWEHPVLFDHCVGKMSPTLPALEELWDSIGEVLLQVAPSQKLWSFSTPDEQVTTREVQQLAQLGRILQELPMILQDCGLQGNAQKMFLQSVTVLRSPPDKILNAAASSLFVLEQHWTSSAWQVLARLPDQVCDGDIVDEVAGPGDLHLHVPGIGPLRDALVHPRMTGTADVPSTSRTAAAPVEESVAAPASGPGPLLSPSSDSADTTEPALEEPSAPTSPPPAEPVEPAPVGQVAEPPEAWAEMLAFLDRMSIRILFGAAAAAGPEGGSAGPVPAAAGPVDRVDSSAPAPQAAPSPLMVPDDGDDSLWYDTLPFVVDVEQDGPEEAVTGFVTGSLFCLLATRFFVFDLTNPEIFFLTELLASSCVLDQQTSHAEAVADTLAAWPTIPSGTWTSRLLLWPPWLRGLLLKYWRLFSQDPPPAAFGLVAAHSLKCTLLSWARQLHIDSDLRRIQGHRRQSGSDRSVSLYSRDDILPVLRLQRIVVEAIRAGFLPLQPMAVSFVFLTAANSFSGTTLHVLNSATYVHGCPRTPLSKASFLHGSYWPSARFCSCCINFWAKATCRCIVSSAATTLLLSPPAGKDFPWPPAPVQLGFKPDEEFSVDWSVFQESPQLTLFPSPADFLGFIAPVADLPS</sequence>
<dbReference type="AlphaFoldDB" id="A0A1Q9C838"/>
<proteinExistence type="predicted"/>
<gene>
    <name evidence="3" type="ORF">AK812_SmicGene40708</name>
</gene>
<feature type="region of interest" description="Disordered" evidence="1">
    <location>
        <begin position="419"/>
        <end position="485"/>
    </location>
</feature>
<feature type="chain" id="PRO_5010272459" evidence="2">
    <location>
        <begin position="35"/>
        <end position="884"/>
    </location>
</feature>
<feature type="compositionally biased region" description="Pro residues" evidence="1">
    <location>
        <begin position="470"/>
        <end position="481"/>
    </location>
</feature>
<evidence type="ECO:0000313" key="3">
    <source>
        <dbReference type="EMBL" id="OLP79055.1"/>
    </source>
</evidence>
<name>A0A1Q9C838_SYMMI</name>
<organism evidence="3 4">
    <name type="scientific">Symbiodinium microadriaticum</name>
    <name type="common">Dinoflagellate</name>
    <name type="synonym">Zooxanthella microadriatica</name>
    <dbReference type="NCBI Taxonomy" id="2951"/>
    <lineage>
        <taxon>Eukaryota</taxon>
        <taxon>Sar</taxon>
        <taxon>Alveolata</taxon>
        <taxon>Dinophyceae</taxon>
        <taxon>Suessiales</taxon>
        <taxon>Symbiodiniaceae</taxon>
        <taxon>Symbiodinium</taxon>
    </lineage>
</organism>
<comment type="caution">
    <text evidence="3">The sequence shown here is derived from an EMBL/GenBank/DDBJ whole genome shotgun (WGS) entry which is preliminary data.</text>
</comment>
<dbReference type="Proteomes" id="UP000186817">
    <property type="component" value="Unassembled WGS sequence"/>
</dbReference>
<evidence type="ECO:0000256" key="1">
    <source>
        <dbReference type="SAM" id="MobiDB-lite"/>
    </source>
</evidence>
<dbReference type="EMBL" id="LSRX01001531">
    <property type="protein sequence ID" value="OLP79055.1"/>
    <property type="molecule type" value="Genomic_DNA"/>
</dbReference>
<feature type="signal peptide" evidence="2">
    <location>
        <begin position="1"/>
        <end position="34"/>
    </location>
</feature>
<reference evidence="3 4" key="1">
    <citation type="submission" date="2016-02" db="EMBL/GenBank/DDBJ databases">
        <title>Genome analysis of coral dinoflagellate symbionts highlights evolutionary adaptations to a symbiotic lifestyle.</title>
        <authorList>
            <person name="Aranda M."/>
            <person name="Li Y."/>
            <person name="Liew Y.J."/>
            <person name="Baumgarten S."/>
            <person name="Simakov O."/>
            <person name="Wilson M."/>
            <person name="Piel J."/>
            <person name="Ashoor H."/>
            <person name="Bougouffa S."/>
            <person name="Bajic V.B."/>
            <person name="Ryu T."/>
            <person name="Ravasi T."/>
            <person name="Bayer T."/>
            <person name="Micklem G."/>
            <person name="Kim H."/>
            <person name="Bhak J."/>
            <person name="Lajeunesse T.C."/>
            <person name="Voolstra C.R."/>
        </authorList>
    </citation>
    <scope>NUCLEOTIDE SEQUENCE [LARGE SCALE GENOMIC DNA]</scope>
    <source>
        <strain evidence="3 4">CCMP2467</strain>
    </source>
</reference>
<feature type="region of interest" description="Disordered" evidence="1">
    <location>
        <begin position="519"/>
        <end position="551"/>
    </location>
</feature>
<evidence type="ECO:0000313" key="4">
    <source>
        <dbReference type="Proteomes" id="UP000186817"/>
    </source>
</evidence>
<dbReference type="OrthoDB" id="436705at2759"/>
<feature type="compositionally biased region" description="Low complexity" evidence="1">
    <location>
        <begin position="524"/>
        <end position="549"/>
    </location>
</feature>
<keyword evidence="2" id="KW-0732">Signal</keyword>
<evidence type="ECO:0000256" key="2">
    <source>
        <dbReference type="SAM" id="SignalP"/>
    </source>
</evidence>
<accession>A0A1Q9C838</accession>